<dbReference type="EMBL" id="QPFP01000028">
    <property type="protein sequence ID" value="TEB29214.1"/>
    <property type="molecule type" value="Genomic_DNA"/>
</dbReference>
<dbReference type="OrthoDB" id="9995306at2759"/>
<gene>
    <name evidence="3" type="ORF">FA13DRAFT_1734880</name>
</gene>
<reference evidence="3 4" key="1">
    <citation type="journal article" date="2019" name="Nat. Ecol. Evol.">
        <title>Megaphylogeny resolves global patterns of mushroom evolution.</title>
        <authorList>
            <person name="Varga T."/>
            <person name="Krizsan K."/>
            <person name="Foldi C."/>
            <person name="Dima B."/>
            <person name="Sanchez-Garcia M."/>
            <person name="Sanchez-Ramirez S."/>
            <person name="Szollosi G.J."/>
            <person name="Szarkandi J.G."/>
            <person name="Papp V."/>
            <person name="Albert L."/>
            <person name="Andreopoulos W."/>
            <person name="Angelini C."/>
            <person name="Antonin V."/>
            <person name="Barry K.W."/>
            <person name="Bougher N.L."/>
            <person name="Buchanan P."/>
            <person name="Buyck B."/>
            <person name="Bense V."/>
            <person name="Catcheside P."/>
            <person name="Chovatia M."/>
            <person name="Cooper J."/>
            <person name="Damon W."/>
            <person name="Desjardin D."/>
            <person name="Finy P."/>
            <person name="Geml J."/>
            <person name="Haridas S."/>
            <person name="Hughes K."/>
            <person name="Justo A."/>
            <person name="Karasinski D."/>
            <person name="Kautmanova I."/>
            <person name="Kiss B."/>
            <person name="Kocsube S."/>
            <person name="Kotiranta H."/>
            <person name="LaButti K.M."/>
            <person name="Lechner B.E."/>
            <person name="Liimatainen K."/>
            <person name="Lipzen A."/>
            <person name="Lukacs Z."/>
            <person name="Mihaltcheva S."/>
            <person name="Morgado L.N."/>
            <person name="Niskanen T."/>
            <person name="Noordeloos M.E."/>
            <person name="Ohm R.A."/>
            <person name="Ortiz-Santana B."/>
            <person name="Ovrebo C."/>
            <person name="Racz N."/>
            <person name="Riley R."/>
            <person name="Savchenko A."/>
            <person name="Shiryaev A."/>
            <person name="Soop K."/>
            <person name="Spirin V."/>
            <person name="Szebenyi C."/>
            <person name="Tomsovsky M."/>
            <person name="Tulloss R.E."/>
            <person name="Uehling J."/>
            <person name="Grigoriev I.V."/>
            <person name="Vagvolgyi C."/>
            <person name="Papp T."/>
            <person name="Martin F.M."/>
            <person name="Miettinen O."/>
            <person name="Hibbett D.S."/>
            <person name="Nagy L.G."/>
        </authorList>
    </citation>
    <scope>NUCLEOTIDE SEQUENCE [LARGE SCALE GENOMIC DNA]</scope>
    <source>
        <strain evidence="3 4">FP101781</strain>
    </source>
</reference>
<evidence type="ECO:0008006" key="5">
    <source>
        <dbReference type="Google" id="ProtNLM"/>
    </source>
</evidence>
<name>A0A4Y7T5I4_COPMI</name>
<comment type="pathway">
    <text evidence="1">tRNA modification; 5-methoxycarbonylmethyl-2-thiouridine-tRNA biosynthesis.</text>
</comment>
<dbReference type="AlphaFoldDB" id="A0A4Y7T5I4"/>
<keyword evidence="4" id="KW-1185">Reference proteome</keyword>
<protein>
    <recommendedName>
        <fullName evidence="5">Elongator complex protein 6</fullName>
    </recommendedName>
</protein>
<evidence type="ECO:0000256" key="1">
    <source>
        <dbReference type="ARBA" id="ARBA00005043"/>
    </source>
</evidence>
<evidence type="ECO:0000313" key="3">
    <source>
        <dbReference type="EMBL" id="TEB29214.1"/>
    </source>
</evidence>
<dbReference type="UniPathway" id="UPA00988"/>
<comment type="similarity">
    <text evidence="2">Belongs to the ELP6 family.</text>
</comment>
<evidence type="ECO:0000313" key="4">
    <source>
        <dbReference type="Proteomes" id="UP000298030"/>
    </source>
</evidence>
<dbReference type="Gene3D" id="3.40.50.300">
    <property type="entry name" value="P-loop containing nucleotide triphosphate hydrolases"/>
    <property type="match status" value="1"/>
</dbReference>
<proteinExistence type="inferred from homology"/>
<dbReference type="Proteomes" id="UP000298030">
    <property type="component" value="Unassembled WGS sequence"/>
</dbReference>
<comment type="caution">
    <text evidence="3">The sequence shown here is derived from an EMBL/GenBank/DDBJ whole genome shotgun (WGS) entry which is preliminary data.</text>
</comment>
<dbReference type="PANTHER" id="PTHR16184">
    <property type="entry name" value="ELONGATOR COMPLEX PROTEIN 6"/>
    <property type="match status" value="1"/>
</dbReference>
<dbReference type="GO" id="GO:0002098">
    <property type="term" value="P:tRNA wobble uridine modification"/>
    <property type="evidence" value="ECO:0007669"/>
    <property type="project" value="InterPro"/>
</dbReference>
<dbReference type="InterPro" id="IPR027417">
    <property type="entry name" value="P-loop_NTPase"/>
</dbReference>
<accession>A0A4Y7T5I4</accession>
<organism evidence="3 4">
    <name type="scientific">Coprinellus micaceus</name>
    <name type="common">Glistening ink-cap mushroom</name>
    <name type="synonym">Coprinus micaceus</name>
    <dbReference type="NCBI Taxonomy" id="71717"/>
    <lineage>
        <taxon>Eukaryota</taxon>
        <taxon>Fungi</taxon>
        <taxon>Dikarya</taxon>
        <taxon>Basidiomycota</taxon>
        <taxon>Agaricomycotina</taxon>
        <taxon>Agaricomycetes</taxon>
        <taxon>Agaricomycetidae</taxon>
        <taxon>Agaricales</taxon>
        <taxon>Agaricineae</taxon>
        <taxon>Psathyrellaceae</taxon>
        <taxon>Coprinellus</taxon>
    </lineage>
</organism>
<dbReference type="PANTHER" id="PTHR16184:SF6">
    <property type="entry name" value="ELONGATOR COMPLEX PROTEIN 6"/>
    <property type="match status" value="1"/>
</dbReference>
<dbReference type="GO" id="GO:0033588">
    <property type="term" value="C:elongator holoenzyme complex"/>
    <property type="evidence" value="ECO:0007669"/>
    <property type="project" value="InterPro"/>
</dbReference>
<sequence length="252" mass="27101">MLPPFDIPAGSFTLVTDELAAPADFLIHQVVNGYIKEHPRPGRGAQVGEESSSPKVVILSANADIAKWKAVSSKHGVNLPLHISSGVVKFVDIASQCSLSEVSEPRLSATFDVVSGLLPSKAPTSGNVVILDDVSTLEWIGFSPLDIIRFVRALRIACHKSKSTLIARYHITIPGEIDNQLTQLLTVCTYHLDVRPLYSGRSGAVTGEIALHRGAAAPPDDVKLIRRSGSLQYRLLDTGPVYFQKGTSEGVL</sequence>
<dbReference type="STRING" id="71717.A0A4Y7T5I4"/>
<dbReference type="InterPro" id="IPR018627">
    <property type="entry name" value="ELP6"/>
</dbReference>
<evidence type="ECO:0000256" key="2">
    <source>
        <dbReference type="ARBA" id="ARBA00008837"/>
    </source>
</evidence>